<dbReference type="EMBL" id="JBJUIK010000013">
    <property type="protein sequence ID" value="KAL3505701.1"/>
    <property type="molecule type" value="Genomic_DNA"/>
</dbReference>
<organism evidence="2 3">
    <name type="scientific">Cinchona calisaya</name>
    <dbReference type="NCBI Taxonomy" id="153742"/>
    <lineage>
        <taxon>Eukaryota</taxon>
        <taxon>Viridiplantae</taxon>
        <taxon>Streptophyta</taxon>
        <taxon>Embryophyta</taxon>
        <taxon>Tracheophyta</taxon>
        <taxon>Spermatophyta</taxon>
        <taxon>Magnoliopsida</taxon>
        <taxon>eudicotyledons</taxon>
        <taxon>Gunneridae</taxon>
        <taxon>Pentapetalae</taxon>
        <taxon>asterids</taxon>
        <taxon>lamiids</taxon>
        <taxon>Gentianales</taxon>
        <taxon>Rubiaceae</taxon>
        <taxon>Cinchonoideae</taxon>
        <taxon>Cinchoneae</taxon>
        <taxon>Cinchona</taxon>
    </lineage>
</organism>
<dbReference type="PANTHER" id="PTHR35488">
    <property type="entry name" value="OS05G0358900 PROTEIN-RELATED"/>
    <property type="match status" value="1"/>
</dbReference>
<evidence type="ECO:0000313" key="3">
    <source>
        <dbReference type="Proteomes" id="UP001630127"/>
    </source>
</evidence>
<proteinExistence type="predicted"/>
<feature type="region of interest" description="Disordered" evidence="1">
    <location>
        <begin position="138"/>
        <end position="166"/>
    </location>
</feature>
<sequence>MSNKYSPIFPISEPHHFSDYGFDPQIDYFQVLEEARRHKRESSLSKSSIAIETIHFKLQKPISKDDYASSSKKKIKKNKQKKRWWKNALLFFRWKWVPHHGSTNNNNYSDHHHHNVLDYGVHGRRALRGSISGPVYITESRSGSSTPYRTTSRPSSGPLAGTLTPPEKDEVQIPYISLREISMDDHHQLLQHRVSTSAMPIYLVT</sequence>
<feature type="compositionally biased region" description="Low complexity" evidence="1">
    <location>
        <begin position="140"/>
        <end position="158"/>
    </location>
</feature>
<name>A0ABD2YE59_9GENT</name>
<keyword evidence="3" id="KW-1185">Reference proteome</keyword>
<dbReference type="PANTHER" id="PTHR35488:SF2">
    <property type="entry name" value="OS05G0358900 PROTEIN"/>
    <property type="match status" value="1"/>
</dbReference>
<reference evidence="2 3" key="1">
    <citation type="submission" date="2024-11" db="EMBL/GenBank/DDBJ databases">
        <title>A near-complete genome assembly of Cinchona calisaya.</title>
        <authorList>
            <person name="Lian D.C."/>
            <person name="Zhao X.W."/>
            <person name="Wei L."/>
        </authorList>
    </citation>
    <scope>NUCLEOTIDE SEQUENCE [LARGE SCALE GENOMIC DNA]</scope>
    <source>
        <tissue evidence="2">Nenye</tissue>
    </source>
</reference>
<evidence type="ECO:0000256" key="1">
    <source>
        <dbReference type="SAM" id="MobiDB-lite"/>
    </source>
</evidence>
<dbReference type="AlphaFoldDB" id="A0ABD2YE59"/>
<accession>A0ABD2YE59</accession>
<dbReference type="Proteomes" id="UP001630127">
    <property type="component" value="Unassembled WGS sequence"/>
</dbReference>
<comment type="caution">
    <text evidence="2">The sequence shown here is derived from an EMBL/GenBank/DDBJ whole genome shotgun (WGS) entry which is preliminary data.</text>
</comment>
<evidence type="ECO:0000313" key="2">
    <source>
        <dbReference type="EMBL" id="KAL3505701.1"/>
    </source>
</evidence>
<protein>
    <submittedName>
        <fullName evidence="2">Uncharacterized protein</fullName>
    </submittedName>
</protein>
<gene>
    <name evidence="2" type="ORF">ACH5RR_031083</name>
</gene>